<protein>
    <submittedName>
        <fullName evidence="2">Uncharacterized protein</fullName>
    </submittedName>
</protein>
<evidence type="ECO:0000313" key="2">
    <source>
        <dbReference type="EMBL" id="GGZ63120.1"/>
    </source>
</evidence>
<accession>A0A918QS30</accession>
<reference evidence="2" key="1">
    <citation type="journal article" date="2014" name="Int. J. Syst. Evol. Microbiol.">
        <title>Complete genome sequence of Corynebacterium casei LMG S-19264T (=DSM 44701T), isolated from a smear-ripened cheese.</title>
        <authorList>
            <consortium name="US DOE Joint Genome Institute (JGI-PGF)"/>
            <person name="Walter F."/>
            <person name="Albersmeier A."/>
            <person name="Kalinowski J."/>
            <person name="Ruckert C."/>
        </authorList>
    </citation>
    <scope>NUCLEOTIDE SEQUENCE</scope>
    <source>
        <strain evidence="2">JCM 4988</strain>
    </source>
</reference>
<evidence type="ECO:0000256" key="1">
    <source>
        <dbReference type="SAM" id="MobiDB-lite"/>
    </source>
</evidence>
<gene>
    <name evidence="2" type="ORF">GCM10010387_65660</name>
</gene>
<dbReference type="AlphaFoldDB" id="A0A918QS30"/>
<evidence type="ECO:0000313" key="3">
    <source>
        <dbReference type="Proteomes" id="UP000630936"/>
    </source>
</evidence>
<proteinExistence type="predicted"/>
<reference evidence="2" key="2">
    <citation type="submission" date="2020-09" db="EMBL/GenBank/DDBJ databases">
        <authorList>
            <person name="Sun Q."/>
            <person name="Ohkuma M."/>
        </authorList>
    </citation>
    <scope>NUCLEOTIDE SEQUENCE</scope>
    <source>
        <strain evidence="2">JCM 4988</strain>
    </source>
</reference>
<feature type="compositionally biased region" description="Polar residues" evidence="1">
    <location>
        <begin position="14"/>
        <end position="23"/>
    </location>
</feature>
<dbReference type="EMBL" id="BMWG01000036">
    <property type="protein sequence ID" value="GGZ63120.1"/>
    <property type="molecule type" value="Genomic_DNA"/>
</dbReference>
<sequence>MVLPHRVGPDGYSGLSQRGTTGSPLPYVRGHGPGSHHVLAALLDPAFGLPLPVARFRGNTDESYGADQHFIIKDRAGTAALDLRASTEKPSSLMNGTLRQSRLPAQGFTSLETDPLGVLDGVGAH</sequence>
<keyword evidence="3" id="KW-1185">Reference proteome</keyword>
<comment type="caution">
    <text evidence="2">The sequence shown here is derived from an EMBL/GenBank/DDBJ whole genome shotgun (WGS) entry which is preliminary data.</text>
</comment>
<dbReference type="Proteomes" id="UP000630936">
    <property type="component" value="Unassembled WGS sequence"/>
</dbReference>
<feature type="region of interest" description="Disordered" evidence="1">
    <location>
        <begin position="1"/>
        <end position="29"/>
    </location>
</feature>
<organism evidence="2 3">
    <name type="scientific">Streptomyces inusitatus</name>
    <dbReference type="NCBI Taxonomy" id="68221"/>
    <lineage>
        <taxon>Bacteria</taxon>
        <taxon>Bacillati</taxon>
        <taxon>Actinomycetota</taxon>
        <taxon>Actinomycetes</taxon>
        <taxon>Kitasatosporales</taxon>
        <taxon>Streptomycetaceae</taxon>
        <taxon>Streptomyces</taxon>
    </lineage>
</organism>
<name>A0A918QS30_9ACTN</name>